<protein>
    <submittedName>
        <fullName evidence="3">Transposase</fullName>
    </submittedName>
</protein>
<evidence type="ECO:0000313" key="5">
    <source>
        <dbReference type="EMBL" id="RXH35561.1"/>
    </source>
</evidence>
<dbReference type="Proteomes" id="UP000290565">
    <property type="component" value="Unassembled WGS sequence"/>
</dbReference>
<dbReference type="EMBL" id="LBJM01000187">
    <property type="protein sequence ID" value="RXH25193.1"/>
    <property type="molecule type" value="Genomic_DNA"/>
</dbReference>
<keyword evidence="1" id="KW-0812">Transmembrane</keyword>
<reference evidence="3 7" key="1">
    <citation type="submission" date="2015-04" db="EMBL/GenBank/DDBJ databases">
        <title>Comparative genomics of rhizobia nodulating Arachis hypogaea in China.</title>
        <authorList>
            <person name="Li Y."/>
        </authorList>
    </citation>
    <scope>NUCLEOTIDE SEQUENCE [LARGE SCALE GENOMIC DNA]</scope>
    <source>
        <strain evidence="3 7">CCBAU 51787</strain>
    </source>
</reference>
<gene>
    <name evidence="6" type="ORF">XH94_06945</name>
    <name evidence="5" type="ORF">XH94_25690</name>
    <name evidence="4" type="ORF">XH94_35695</name>
    <name evidence="3" type="ORF">XH94_36360</name>
    <name evidence="2" type="ORF">XH94_37820</name>
</gene>
<evidence type="ECO:0000313" key="7">
    <source>
        <dbReference type="Proteomes" id="UP000290565"/>
    </source>
</evidence>
<organism evidence="3 7">
    <name type="scientific">Bradyrhizobium zhanjiangense</name>
    <dbReference type="NCBI Taxonomy" id="1325107"/>
    <lineage>
        <taxon>Bacteria</taxon>
        <taxon>Pseudomonadati</taxon>
        <taxon>Pseudomonadota</taxon>
        <taxon>Alphaproteobacteria</taxon>
        <taxon>Hyphomicrobiales</taxon>
        <taxon>Nitrobacteraceae</taxon>
        <taxon>Bradyrhizobium</taxon>
    </lineage>
</organism>
<proteinExistence type="predicted"/>
<name>A0A4Q0RZZ2_9BRAD</name>
<evidence type="ECO:0000313" key="6">
    <source>
        <dbReference type="EMBL" id="RXH41613.1"/>
    </source>
</evidence>
<dbReference type="EMBL" id="LBJM01000070">
    <property type="protein sequence ID" value="RXH35561.1"/>
    <property type="molecule type" value="Genomic_DNA"/>
</dbReference>
<keyword evidence="1" id="KW-1133">Transmembrane helix</keyword>
<feature type="non-terminal residue" evidence="3">
    <location>
        <position position="1"/>
    </location>
</feature>
<dbReference type="EMBL" id="LBJM01000015">
    <property type="protein sequence ID" value="RXH41613.1"/>
    <property type="molecule type" value="Genomic_DNA"/>
</dbReference>
<sequence length="25" mass="2890">TRYDKLARNFLAAVHLAAIVAYWIN</sequence>
<dbReference type="EMBL" id="LBJM01000197">
    <property type="protein sequence ID" value="RXH24331.1"/>
    <property type="molecule type" value="Genomic_DNA"/>
</dbReference>
<keyword evidence="1" id="KW-0472">Membrane</keyword>
<evidence type="ECO:0000256" key="1">
    <source>
        <dbReference type="SAM" id="Phobius"/>
    </source>
</evidence>
<dbReference type="AlphaFoldDB" id="A0A4Q0RZZ2"/>
<comment type="caution">
    <text evidence="3">The sequence shown here is derived from an EMBL/GenBank/DDBJ whole genome shotgun (WGS) entry which is preliminary data.</text>
</comment>
<feature type="transmembrane region" description="Helical" evidence="1">
    <location>
        <begin position="6"/>
        <end position="24"/>
    </location>
</feature>
<evidence type="ECO:0000313" key="2">
    <source>
        <dbReference type="EMBL" id="RXH21799.1"/>
    </source>
</evidence>
<evidence type="ECO:0000313" key="4">
    <source>
        <dbReference type="EMBL" id="RXH25193.1"/>
    </source>
</evidence>
<accession>A0A4Q0RZZ2</accession>
<dbReference type="EMBL" id="LBJM01000207">
    <property type="protein sequence ID" value="RXH21799.1"/>
    <property type="molecule type" value="Genomic_DNA"/>
</dbReference>
<evidence type="ECO:0000313" key="3">
    <source>
        <dbReference type="EMBL" id="RXH24331.1"/>
    </source>
</evidence>